<dbReference type="AlphaFoldDB" id="A0AA41DAA4"/>
<dbReference type="PANTHER" id="PTHR30563:SF0">
    <property type="entry name" value="DNA RECOMBINATION PROTEIN RMUC"/>
    <property type="match status" value="1"/>
</dbReference>
<name>A0AA41DAA4_9BACT</name>
<dbReference type="GO" id="GO:0006310">
    <property type="term" value="P:DNA recombination"/>
    <property type="evidence" value="ECO:0007669"/>
    <property type="project" value="UniProtKB-KW"/>
</dbReference>
<comment type="similarity">
    <text evidence="2">Belongs to the RmuC family.</text>
</comment>
<dbReference type="Pfam" id="PF02646">
    <property type="entry name" value="RmuC"/>
    <property type="match status" value="1"/>
</dbReference>
<evidence type="ECO:0000313" key="8">
    <source>
        <dbReference type="Proteomes" id="UP000698924"/>
    </source>
</evidence>
<reference evidence="7 8" key="1">
    <citation type="journal article" date="2021" name="Sci. Rep.">
        <title>The distribution of antibiotic resistance genes in chicken gut microbiota commensals.</title>
        <authorList>
            <person name="Juricova H."/>
            <person name="Matiasovicova J."/>
            <person name="Kubasova T."/>
            <person name="Cejkova D."/>
            <person name="Rychlik I."/>
        </authorList>
    </citation>
    <scope>NUCLEOTIDE SEQUENCE [LARGE SCALE GENOMIC DNA]</scope>
    <source>
        <strain evidence="7 8">An421</strain>
    </source>
</reference>
<dbReference type="InterPro" id="IPR003798">
    <property type="entry name" value="DNA_recombination_RmuC"/>
</dbReference>
<proteinExistence type="inferred from homology"/>
<feature type="region of interest" description="Disordered" evidence="6">
    <location>
        <begin position="468"/>
        <end position="500"/>
    </location>
</feature>
<feature type="compositionally biased region" description="Acidic residues" evidence="6">
    <location>
        <begin position="481"/>
        <end position="491"/>
    </location>
</feature>
<organism evidence="7 8">
    <name type="scientific">Caecibacteroides pullorum</name>
    <dbReference type="NCBI Taxonomy" id="2725562"/>
    <lineage>
        <taxon>Bacteria</taxon>
        <taxon>Pseudomonadati</taxon>
        <taxon>Bacteroidota</taxon>
        <taxon>Bacteroidia</taxon>
        <taxon>Bacteroidales</taxon>
        <taxon>Bacteroidaceae</taxon>
        <taxon>Caecibacteroides</taxon>
    </lineage>
</organism>
<dbReference type="RefSeq" id="WP_204971154.1">
    <property type="nucleotide sequence ID" value="NZ_JAAZTS010000003.1"/>
</dbReference>
<dbReference type="Proteomes" id="UP000698924">
    <property type="component" value="Unassembled WGS sequence"/>
</dbReference>
<feature type="coiled-coil region" evidence="5">
    <location>
        <begin position="25"/>
        <end position="67"/>
    </location>
</feature>
<accession>A0AA41DAA4</accession>
<keyword evidence="4" id="KW-0233">DNA recombination</keyword>
<comment type="function">
    <text evidence="1">Involved in DNA recombination.</text>
</comment>
<dbReference type="EMBL" id="JACJMO010000003">
    <property type="protein sequence ID" value="MBM6856710.1"/>
    <property type="molecule type" value="Genomic_DNA"/>
</dbReference>
<keyword evidence="3 5" id="KW-0175">Coiled coil</keyword>
<evidence type="ECO:0000256" key="6">
    <source>
        <dbReference type="SAM" id="MobiDB-lite"/>
    </source>
</evidence>
<sequence>MEIVLLIIGLGVGTGIGMLVAGRKSTALKAQLEAAQQREDLLNRTTNERIEREKAVAEERLKAIGQQSTERLAAQEKQFGERLAEQERLFANRLAEQERLFNEQNSSREQQFAERLAEQRQQLEKRLAEQREEAEALHRRMNTEFEALSNRIFQNKADDFKRLNAEHIGNLLRPLGENLKDFREKVEQVYNTEAKERFSLGERIKDLVELNNRLSEEANNLTRALKGDSKMQGNWGEVILERLLQASGLIEGEHYVRQEFLRDERGEALTNEESGQRMQPDIIVRYPDDREMIIDSKVSLSAYATYTAAENKEEQARCLKAHLQSVRAHIDELSRKDYSHYDVKAPDFVMMFIPTEGAYLLAVQSDANLWEYAYNKKVVLMSPTNLISALRLSLDLWKRENQVKNVQAIIKRGTSLYEKIAGFTDTFLTLGDRLGSLQKDYDKALNQLSDGAGSVVRQAEQLRGMSLTPKKRISPRLLPAGEEEEKTEETSELNQTTTKE</sequence>
<gene>
    <name evidence="7" type="primary">rmuC</name>
    <name evidence="7" type="ORF">H6D15_03715</name>
</gene>
<evidence type="ECO:0000256" key="1">
    <source>
        <dbReference type="ARBA" id="ARBA00003416"/>
    </source>
</evidence>
<feature type="coiled-coil region" evidence="5">
    <location>
        <begin position="113"/>
        <end position="151"/>
    </location>
</feature>
<evidence type="ECO:0000313" key="7">
    <source>
        <dbReference type="EMBL" id="MBM6856710.1"/>
    </source>
</evidence>
<keyword evidence="8" id="KW-1185">Reference proteome</keyword>
<comment type="caution">
    <text evidence="7">The sequence shown here is derived from an EMBL/GenBank/DDBJ whole genome shotgun (WGS) entry which is preliminary data.</text>
</comment>
<evidence type="ECO:0000256" key="5">
    <source>
        <dbReference type="SAM" id="Coils"/>
    </source>
</evidence>
<evidence type="ECO:0000256" key="2">
    <source>
        <dbReference type="ARBA" id="ARBA00009840"/>
    </source>
</evidence>
<evidence type="ECO:0000256" key="4">
    <source>
        <dbReference type="ARBA" id="ARBA00023172"/>
    </source>
</evidence>
<evidence type="ECO:0000256" key="3">
    <source>
        <dbReference type="ARBA" id="ARBA00023054"/>
    </source>
</evidence>
<dbReference type="PANTHER" id="PTHR30563">
    <property type="entry name" value="DNA RECOMBINATION PROTEIN RMUC"/>
    <property type="match status" value="1"/>
</dbReference>
<protein>
    <submittedName>
        <fullName evidence="7">DNA recombination protein RmuC</fullName>
    </submittedName>
</protein>